<dbReference type="AlphaFoldDB" id="D9PMC0"/>
<sequence>MFKTIKIFLPILLSIFLTGCWQQNQTNALLNKNITEVLAQYQQGVNKLDEKILADVVGDDFNYFGGAKEGYLKQLLNWTVVIDNIEGQVVAIEDYRVLVETKIKGTLVYKPNISLPIFKGEIPLLQGNFQKNTLFTMTYVKDGLKIIGEQDGGTAKLFQWGKVLPDIKTLTLDKYSAAPGETIKVNIGVDKGANDIILVFMNERLLSGFSDAGEVPYNEDSFSVVIPTDYPSGKPYDINALVFAGKINLSSPQQAELQGIVVKIISIPIK</sequence>
<gene>
    <name evidence="1" type="ORF">LDC_2698</name>
</gene>
<protein>
    <submittedName>
        <fullName evidence="1">Secreted protein</fullName>
    </submittedName>
</protein>
<accession>D9PMC0</accession>
<comment type="caution">
    <text evidence="1">The sequence shown here is derived from an EMBL/GenBank/DDBJ whole genome shotgun (WGS) entry which is preliminary data.</text>
</comment>
<organism evidence="1">
    <name type="scientific">sediment metagenome</name>
    <dbReference type="NCBI Taxonomy" id="749907"/>
    <lineage>
        <taxon>unclassified sequences</taxon>
        <taxon>metagenomes</taxon>
        <taxon>ecological metagenomes</taxon>
    </lineage>
</organism>
<proteinExistence type="predicted"/>
<dbReference type="EMBL" id="ADZX01000814">
    <property type="protein sequence ID" value="EFK95296.1"/>
    <property type="molecule type" value="Genomic_DNA"/>
</dbReference>
<evidence type="ECO:0000313" key="1">
    <source>
        <dbReference type="EMBL" id="EFK95296.1"/>
    </source>
</evidence>
<reference evidence="1" key="1">
    <citation type="submission" date="2010-07" db="EMBL/GenBank/DDBJ databases">
        <authorList>
            <consortium name="CONSOLIDER consortium CSD2007-00005"/>
            <person name="Guazzaroni M.-E."/>
            <person name="Richter M."/>
            <person name="Garcia-Salamanca A."/>
            <person name="Yarza P."/>
            <person name="Ferrer M."/>
        </authorList>
    </citation>
    <scope>NUCLEOTIDE SEQUENCE</scope>
</reference>
<dbReference type="PROSITE" id="PS51257">
    <property type="entry name" value="PROKAR_LIPOPROTEIN"/>
    <property type="match status" value="1"/>
</dbReference>
<reference evidence="1" key="2">
    <citation type="journal article" date="2011" name="Microb. Ecol.">
        <title>Taxonomic and Functional Metagenomic Profiling of the Microbial Community in the Anoxic Sediment of a Sub-saline Shallow Lake (Laguna de Carrizo, Central Spain).</title>
        <authorList>
            <person name="Ferrer M."/>
            <person name="Guazzaroni M.E."/>
            <person name="Richter M."/>
            <person name="Garcia-Salamanca A."/>
            <person name="Yarza P."/>
            <person name="Suarez-Suarez A."/>
            <person name="Solano J."/>
            <person name="Alcaide M."/>
            <person name="van Dillewijn P."/>
            <person name="Molina-Henares M.A."/>
            <person name="Lopez-Cortes N."/>
            <person name="Al-Ramahi Y."/>
            <person name="Guerrero C."/>
            <person name="Acosta A."/>
            <person name="de Eugenio L.I."/>
            <person name="Martinez V."/>
            <person name="Marques S."/>
            <person name="Rojo F."/>
            <person name="Santero E."/>
            <person name="Genilloud O."/>
            <person name="Perez-Perez J."/>
            <person name="Rossello-Mora R."/>
            <person name="Ramos J.L."/>
        </authorList>
    </citation>
    <scope>NUCLEOTIDE SEQUENCE</scope>
</reference>
<name>D9PMC0_9ZZZZ</name>